<dbReference type="GO" id="GO:0003723">
    <property type="term" value="F:RNA binding"/>
    <property type="evidence" value="ECO:0007669"/>
    <property type="project" value="TreeGrafter"/>
</dbReference>
<evidence type="ECO:0000313" key="2">
    <source>
        <dbReference type="EnsemblMetazoa" id="CJA17743.1"/>
    </source>
</evidence>
<dbReference type="AlphaFoldDB" id="A0A8R1E1E4"/>
<dbReference type="InterPro" id="IPR015943">
    <property type="entry name" value="WD40/YVTN_repeat-like_dom_sf"/>
</dbReference>
<dbReference type="GO" id="GO:0032040">
    <property type="term" value="C:small-subunit processome"/>
    <property type="evidence" value="ECO:0007669"/>
    <property type="project" value="TreeGrafter"/>
</dbReference>
<dbReference type="GO" id="GO:0034455">
    <property type="term" value="C:t-UTP complex"/>
    <property type="evidence" value="ECO:0007669"/>
    <property type="project" value="TreeGrafter"/>
</dbReference>
<organism evidence="2 3">
    <name type="scientific">Caenorhabditis japonica</name>
    <dbReference type="NCBI Taxonomy" id="281687"/>
    <lineage>
        <taxon>Eukaryota</taxon>
        <taxon>Metazoa</taxon>
        <taxon>Ecdysozoa</taxon>
        <taxon>Nematoda</taxon>
        <taxon>Chromadorea</taxon>
        <taxon>Rhabditida</taxon>
        <taxon>Rhabditina</taxon>
        <taxon>Rhabditomorpha</taxon>
        <taxon>Rhabditoidea</taxon>
        <taxon>Rhabditidae</taxon>
        <taxon>Peloderinae</taxon>
        <taxon>Caenorhabditis</taxon>
    </lineage>
</organism>
<dbReference type="Gene3D" id="2.130.10.10">
    <property type="entry name" value="YVTN repeat-like/Quinoprotein amine dehydrogenase"/>
    <property type="match status" value="1"/>
</dbReference>
<reference evidence="3" key="1">
    <citation type="submission" date="2010-08" db="EMBL/GenBank/DDBJ databases">
        <authorList>
            <consortium name="Caenorhabditis japonica Sequencing Consortium"/>
            <person name="Wilson R.K."/>
        </authorList>
    </citation>
    <scope>NUCLEOTIDE SEQUENCE [LARGE SCALE GENOMIC DNA]</scope>
    <source>
        <strain evidence="3">DF5081</strain>
    </source>
</reference>
<dbReference type="GO" id="GO:0030686">
    <property type="term" value="C:90S preribosome"/>
    <property type="evidence" value="ECO:0007669"/>
    <property type="project" value="InterPro"/>
</dbReference>
<protein>
    <recommendedName>
        <fullName evidence="1">Pep3/Vps18 beta-propeller domain-containing protein</fullName>
    </recommendedName>
</protein>
<dbReference type="Pfam" id="PF05131">
    <property type="entry name" value="Pep3_Vps18"/>
    <property type="match status" value="1"/>
</dbReference>
<accession>A0A8R1E1E4</accession>
<evidence type="ECO:0000259" key="1">
    <source>
        <dbReference type="Pfam" id="PF05131"/>
    </source>
</evidence>
<name>A0A8R1E1E4_CAEJA</name>
<dbReference type="InterPro" id="IPR046351">
    <property type="entry name" value="UTP4"/>
</dbReference>
<keyword evidence="3" id="KW-1185">Reference proteome</keyword>
<dbReference type="GO" id="GO:0000462">
    <property type="term" value="P:maturation of SSU-rRNA from tricistronic rRNA transcript (SSU-rRNA, 5.8S rRNA, LSU-rRNA)"/>
    <property type="evidence" value="ECO:0007669"/>
    <property type="project" value="InterPro"/>
</dbReference>
<proteinExistence type="predicted"/>
<reference evidence="2" key="2">
    <citation type="submission" date="2022-06" db="UniProtKB">
        <authorList>
            <consortium name="EnsemblMetazoa"/>
        </authorList>
    </citation>
    <scope>IDENTIFICATION</scope>
    <source>
        <strain evidence="2">DF5081</strain>
    </source>
</reference>
<feature type="domain" description="Pep3/Vps18 beta-propeller" evidence="1">
    <location>
        <begin position="424"/>
        <end position="501"/>
    </location>
</feature>
<sequence length="673" mass="74023">MTIHLEKQLLPSGLINRSARLIAIDEKSGKLAVVRKSRTADAHDYIEFYNILNNWLAVPELTICPANGSIEHILFIGNGELMSSHANGSVCFVDPHNSERVKRIQVSASSIWSACKHPAATDASKNTVALVSHSSVLYFIDSINKLITSSISLGVERRLFDVCSNGSIVAIGAIDGIILAGNGKVQNTLNLDRTNRRDPTIAWTVLFIQPSVLACGDSRGTVTLWNSLDGSLLQSISCSQSHILTMCLNEGSLHVSGVDPRIVVIRETANKSYEVVNRRNGPTRDVRSLAAYDNSVFAAGEDSDIYVYKGDCQKLLIQHQSNVIVSNDIVASAGENFIDIFWKQREEETSVMMDDIVRQNYEMIHLAKIYSHKKKIITSWVLDPLGEKLAIGTSCETTIYEINATAQKLKEKLKKTSTLSIGPTSVCIAKNSLFIGKSDFEIFRFHLDNPEKDLRLVAAQDECGSIVKMRANESGSHLCILTTRSQVFLINTDSGDSRLVKVDLAIDMVLTTSIFLLSTSQTMCGSRKIFHEVGFNGIVKRSASSNQLRMTVTNSNSTHAEVPVALNAITDRRIIITSYNGNWAIVDVDVGSVSTSSDGMLRGKKMRKNTDLVITGVRTRTNTTDQQKSKLKGKRILADENVPFTTSHLVQLDVQENASSNIAALKIRKFGMQ</sequence>
<dbReference type="Proteomes" id="UP000005237">
    <property type="component" value="Unassembled WGS sequence"/>
</dbReference>
<dbReference type="InterPro" id="IPR036322">
    <property type="entry name" value="WD40_repeat_dom_sf"/>
</dbReference>
<dbReference type="SUPFAM" id="SSF50978">
    <property type="entry name" value="WD40 repeat-like"/>
    <property type="match status" value="2"/>
</dbReference>
<dbReference type="EnsemblMetazoa" id="CJA17743.1">
    <property type="protein sequence ID" value="CJA17743.1"/>
    <property type="gene ID" value="WBGene00136948"/>
</dbReference>
<dbReference type="InterPro" id="IPR007810">
    <property type="entry name" value="Pep3/Vps18_beta-prop"/>
</dbReference>
<evidence type="ECO:0000313" key="3">
    <source>
        <dbReference type="Proteomes" id="UP000005237"/>
    </source>
</evidence>
<dbReference type="PANTHER" id="PTHR44163:SF1">
    <property type="entry name" value="U3 SMALL NUCLEOLAR RNA-ASSOCIATED PROTEIN 4 HOMOLOG"/>
    <property type="match status" value="1"/>
</dbReference>
<dbReference type="PANTHER" id="PTHR44163">
    <property type="entry name" value="U3 SMALL NUCLEOLAR RNA-ASSOCIATED PROTEIN 4 HOMOLOG"/>
    <property type="match status" value="1"/>
</dbReference>